<comment type="caution">
    <text evidence="2">The sequence shown here is derived from an EMBL/GenBank/DDBJ whole genome shotgun (WGS) entry which is preliminary data.</text>
</comment>
<organism evidence="2">
    <name type="scientific">Salmonella enterica</name>
    <name type="common">Salmonella choleraesuis</name>
    <dbReference type="NCBI Taxonomy" id="28901"/>
    <lineage>
        <taxon>Bacteria</taxon>
        <taxon>Pseudomonadati</taxon>
        <taxon>Pseudomonadota</taxon>
        <taxon>Gammaproteobacteria</taxon>
        <taxon>Enterobacterales</taxon>
        <taxon>Enterobacteriaceae</taxon>
        <taxon>Salmonella</taxon>
    </lineage>
</organism>
<evidence type="ECO:0000256" key="1">
    <source>
        <dbReference type="SAM" id="MobiDB-lite"/>
    </source>
</evidence>
<name>A0A3R0XKS0_SALER</name>
<evidence type="ECO:0000313" key="2">
    <source>
        <dbReference type="EMBL" id="MLW02146.1"/>
    </source>
</evidence>
<dbReference type="AlphaFoldDB" id="A0A3R0XKS0"/>
<feature type="region of interest" description="Disordered" evidence="1">
    <location>
        <begin position="87"/>
        <end position="112"/>
    </location>
</feature>
<protein>
    <submittedName>
        <fullName evidence="2">Uncharacterized protein</fullName>
    </submittedName>
</protein>
<sequence length="112" mass="12070">MKNSAGKSKSISDNLNALFSEPGTCMNHRNKKNKQKSGTVTPEALTAVFQALESHTSNPDEALMVLAATAHTLMTSLGVYTIESRTPDGLGITLTRTDDEEGEQETGRSHLH</sequence>
<accession>A0A3R0XKS0</accession>
<dbReference type="Proteomes" id="UP000885392">
    <property type="component" value="Unassembled WGS sequence"/>
</dbReference>
<feature type="region of interest" description="Disordered" evidence="1">
    <location>
        <begin position="20"/>
        <end position="39"/>
    </location>
</feature>
<reference evidence="2" key="1">
    <citation type="submission" date="2018-10" db="EMBL/GenBank/DDBJ databases">
        <authorList>
            <consortium name="PulseNet: The National Subtyping Network for Foodborne Disease Surveillance"/>
            <person name="Tarr C.L."/>
            <person name="Trees E."/>
            <person name="Katz L.S."/>
            <person name="Carleton-Romer H.A."/>
            <person name="Stroika S."/>
            <person name="Kucerova Z."/>
            <person name="Roache K.F."/>
            <person name="Sabol A.L."/>
            <person name="Besser J."/>
            <person name="Gerner-Smidt P."/>
        </authorList>
    </citation>
    <scope>NUCLEOTIDE SEQUENCE [LARGE SCALE GENOMIC DNA]</scope>
    <source>
        <strain evidence="2">PNUSAS038541</strain>
    </source>
</reference>
<gene>
    <name evidence="2" type="ORF">EAK82_18455</name>
</gene>
<proteinExistence type="predicted"/>
<dbReference type="EMBL" id="RVIJ01000020">
    <property type="protein sequence ID" value="MLW02146.1"/>
    <property type="molecule type" value="Genomic_DNA"/>
</dbReference>